<evidence type="ECO:0000256" key="4">
    <source>
        <dbReference type="ARBA" id="ARBA00022475"/>
    </source>
</evidence>
<evidence type="ECO:0000313" key="10">
    <source>
        <dbReference type="EMBL" id="GAA1989206.1"/>
    </source>
</evidence>
<keyword evidence="3" id="KW-0813">Transport</keyword>
<evidence type="ECO:0000256" key="7">
    <source>
        <dbReference type="ARBA" id="ARBA00023136"/>
    </source>
</evidence>
<feature type="transmembrane region" description="Helical" evidence="8">
    <location>
        <begin position="325"/>
        <end position="343"/>
    </location>
</feature>
<keyword evidence="7 8" id="KW-0472">Membrane</keyword>
<dbReference type="Gene3D" id="1.20.1250.20">
    <property type="entry name" value="MFS general substrate transporter like domains"/>
    <property type="match status" value="1"/>
</dbReference>
<proteinExistence type="inferred from homology"/>
<feature type="transmembrane region" description="Helical" evidence="8">
    <location>
        <begin position="103"/>
        <end position="122"/>
    </location>
</feature>
<reference evidence="10 11" key="1">
    <citation type="journal article" date="2019" name="Int. J. Syst. Evol. Microbiol.">
        <title>The Global Catalogue of Microorganisms (GCM) 10K type strain sequencing project: providing services to taxonomists for standard genome sequencing and annotation.</title>
        <authorList>
            <consortium name="The Broad Institute Genomics Platform"/>
            <consortium name="The Broad Institute Genome Sequencing Center for Infectious Disease"/>
            <person name="Wu L."/>
            <person name="Ma J."/>
        </authorList>
    </citation>
    <scope>NUCLEOTIDE SEQUENCE [LARGE SCALE GENOMIC DNA]</scope>
    <source>
        <strain evidence="10 11">JCM 15313</strain>
    </source>
</reference>
<sequence>MRTHPRGLLTLAGTELNERISFYGMRAILVLFLGAAIAEGGMGLGTGTATAIVGLYMALSYFATLPGGWIADRVLGQRRTVLVGGIIIMLGHISLAIQLGDLFVWGGLILVCVGTGFLKPNVTSMVGKLYADDTDARRDAGYSLYYMAINIGSAIGLFVVGYIGEVVSWHIGFGVAALGMALGLVSYVLGQKGLGDAGKAPGQPLTAADRAAMVKWIAIGAVVVVAAVAASAATGTLSVDNVTYVLTALAVVVPILYFINMFVVKRDQIVGDERTKLTAFMWLFIASAVFWMIFDQAGGTLTLFAKHDVDLNFSGFHIPAGWTQAANPVMVILFSGVFALMWTKLGNRVSTPAKFSFALVVAGLSFVLMSAASAATEGGTVKVSLLWLIGVYLLLTIAELSLSPVGLSMTSKLAPKAFAGQMMGLFFLSTAAGDAVGAQVSRLEPVLGGTYYLGLGLLAVVCGIALSLFIGKLRVLMNEERTKENAAELQPSA</sequence>
<dbReference type="InterPro" id="IPR005279">
    <property type="entry name" value="Dipep/tripep_permease"/>
</dbReference>
<feature type="transmembrane region" description="Helical" evidence="8">
    <location>
        <begin position="355"/>
        <end position="373"/>
    </location>
</feature>
<evidence type="ECO:0000256" key="8">
    <source>
        <dbReference type="SAM" id="Phobius"/>
    </source>
</evidence>
<gene>
    <name evidence="10" type="ORF">GCM10009799_13670</name>
</gene>
<keyword evidence="6 8" id="KW-1133">Transmembrane helix</keyword>
<dbReference type="InterPro" id="IPR020846">
    <property type="entry name" value="MFS_dom"/>
</dbReference>
<dbReference type="CDD" id="cd17346">
    <property type="entry name" value="MFS_DtpA_like"/>
    <property type="match status" value="1"/>
</dbReference>
<feature type="transmembrane region" description="Helical" evidence="8">
    <location>
        <begin position="169"/>
        <end position="190"/>
    </location>
</feature>
<keyword evidence="4" id="KW-1003">Cell membrane</keyword>
<evidence type="ECO:0000259" key="9">
    <source>
        <dbReference type="PROSITE" id="PS50850"/>
    </source>
</evidence>
<feature type="transmembrane region" description="Helical" evidence="8">
    <location>
        <begin position="20"/>
        <end position="38"/>
    </location>
</feature>
<comment type="similarity">
    <text evidence="2">Belongs to the major facilitator superfamily. Proton-dependent oligopeptide transporter (POT/PTR) (TC 2.A.17) family.</text>
</comment>
<organism evidence="10 11">
    <name type="scientific">Nocardiopsis rhodophaea</name>
    <dbReference type="NCBI Taxonomy" id="280238"/>
    <lineage>
        <taxon>Bacteria</taxon>
        <taxon>Bacillati</taxon>
        <taxon>Actinomycetota</taxon>
        <taxon>Actinomycetes</taxon>
        <taxon>Streptosporangiales</taxon>
        <taxon>Nocardiopsidaceae</taxon>
        <taxon>Nocardiopsis</taxon>
    </lineage>
</organism>
<protein>
    <submittedName>
        <fullName evidence="10">MFS transporter</fullName>
    </submittedName>
</protein>
<dbReference type="PANTHER" id="PTHR23517">
    <property type="entry name" value="RESISTANCE PROTEIN MDTM, PUTATIVE-RELATED-RELATED"/>
    <property type="match status" value="1"/>
</dbReference>
<feature type="transmembrane region" description="Helical" evidence="8">
    <location>
        <begin position="385"/>
        <end position="405"/>
    </location>
</feature>
<evidence type="ECO:0000313" key="11">
    <source>
        <dbReference type="Proteomes" id="UP001501585"/>
    </source>
</evidence>
<evidence type="ECO:0000256" key="5">
    <source>
        <dbReference type="ARBA" id="ARBA00022692"/>
    </source>
</evidence>
<keyword evidence="5 8" id="KW-0812">Transmembrane</keyword>
<feature type="transmembrane region" description="Helical" evidence="8">
    <location>
        <begin position="417"/>
        <end position="438"/>
    </location>
</feature>
<name>A0ABN2SPE2_9ACTN</name>
<dbReference type="InterPro" id="IPR036259">
    <property type="entry name" value="MFS_trans_sf"/>
</dbReference>
<dbReference type="RefSeq" id="WP_344160857.1">
    <property type="nucleotide sequence ID" value="NZ_BAAAPC010000004.1"/>
</dbReference>
<dbReference type="PANTHER" id="PTHR23517:SF15">
    <property type="entry name" value="PROTON-DEPENDENT OLIGOPEPTIDE FAMILY TRANSPORT PROTEIN"/>
    <property type="match status" value="1"/>
</dbReference>
<evidence type="ECO:0000256" key="3">
    <source>
        <dbReference type="ARBA" id="ARBA00022448"/>
    </source>
</evidence>
<evidence type="ECO:0000256" key="1">
    <source>
        <dbReference type="ARBA" id="ARBA00004651"/>
    </source>
</evidence>
<feature type="transmembrane region" description="Helical" evidence="8">
    <location>
        <begin position="80"/>
        <end position="97"/>
    </location>
</feature>
<feature type="transmembrane region" description="Helical" evidence="8">
    <location>
        <begin position="44"/>
        <end position="68"/>
    </location>
</feature>
<feature type="transmembrane region" description="Helical" evidence="8">
    <location>
        <begin position="143"/>
        <end position="163"/>
    </location>
</feature>
<feature type="transmembrane region" description="Helical" evidence="8">
    <location>
        <begin position="244"/>
        <end position="264"/>
    </location>
</feature>
<dbReference type="Proteomes" id="UP001501585">
    <property type="component" value="Unassembled WGS sequence"/>
</dbReference>
<evidence type="ECO:0000256" key="6">
    <source>
        <dbReference type="ARBA" id="ARBA00022989"/>
    </source>
</evidence>
<evidence type="ECO:0000256" key="2">
    <source>
        <dbReference type="ARBA" id="ARBA00005982"/>
    </source>
</evidence>
<feature type="domain" description="Major facilitator superfamily (MFS) profile" evidence="9">
    <location>
        <begin position="10"/>
        <end position="474"/>
    </location>
</feature>
<dbReference type="NCBIfam" id="TIGR00924">
    <property type="entry name" value="yjdL_sub1_fam"/>
    <property type="match status" value="1"/>
</dbReference>
<feature type="transmembrane region" description="Helical" evidence="8">
    <location>
        <begin position="211"/>
        <end position="232"/>
    </location>
</feature>
<accession>A0ABN2SPE2</accession>
<dbReference type="PROSITE" id="PS50850">
    <property type="entry name" value="MFS"/>
    <property type="match status" value="1"/>
</dbReference>
<dbReference type="PROSITE" id="PS01022">
    <property type="entry name" value="PTR2_1"/>
    <property type="match status" value="1"/>
</dbReference>
<comment type="subcellular location">
    <subcellularLocation>
        <location evidence="1">Cell membrane</location>
        <topology evidence="1">Multi-pass membrane protein</topology>
    </subcellularLocation>
</comment>
<dbReference type="InterPro" id="IPR000109">
    <property type="entry name" value="POT_fam"/>
</dbReference>
<dbReference type="Pfam" id="PF00854">
    <property type="entry name" value="PTR2"/>
    <property type="match status" value="1"/>
</dbReference>
<comment type="caution">
    <text evidence="10">The sequence shown here is derived from an EMBL/GenBank/DDBJ whole genome shotgun (WGS) entry which is preliminary data.</text>
</comment>
<dbReference type="InterPro" id="IPR018456">
    <property type="entry name" value="PTR2_symporter_CS"/>
</dbReference>
<dbReference type="InterPro" id="IPR050171">
    <property type="entry name" value="MFS_Transporters"/>
</dbReference>
<feature type="transmembrane region" description="Helical" evidence="8">
    <location>
        <begin position="450"/>
        <end position="471"/>
    </location>
</feature>
<feature type="transmembrane region" description="Helical" evidence="8">
    <location>
        <begin position="276"/>
        <end position="294"/>
    </location>
</feature>
<dbReference type="SUPFAM" id="SSF103473">
    <property type="entry name" value="MFS general substrate transporter"/>
    <property type="match status" value="1"/>
</dbReference>
<dbReference type="EMBL" id="BAAAPC010000004">
    <property type="protein sequence ID" value="GAA1989206.1"/>
    <property type="molecule type" value="Genomic_DNA"/>
</dbReference>
<keyword evidence="11" id="KW-1185">Reference proteome</keyword>